<dbReference type="Proteomes" id="UP000254771">
    <property type="component" value="Unassembled WGS sequence"/>
</dbReference>
<keyword evidence="2" id="KW-1185">Reference proteome</keyword>
<organism evidence="1 2">
    <name type="scientific">endosymbiont of Escarpia spicata</name>
    <dbReference type="NCBI Taxonomy" id="2200908"/>
    <lineage>
        <taxon>Bacteria</taxon>
        <taxon>Pseudomonadati</taxon>
        <taxon>Pseudomonadota</taxon>
        <taxon>Gammaproteobacteria</taxon>
        <taxon>sulfur-oxidizing symbionts</taxon>
    </lineage>
</organism>
<dbReference type="EMBL" id="QFXE01000001">
    <property type="protein sequence ID" value="RDH88448.1"/>
    <property type="molecule type" value="Genomic_DNA"/>
</dbReference>
<name>A0A370DT85_9GAMM</name>
<evidence type="ECO:0000313" key="1">
    <source>
        <dbReference type="EMBL" id="RDH88448.1"/>
    </source>
</evidence>
<protein>
    <recommendedName>
        <fullName evidence="3">Cell envelope biogenesis protein OmpA</fullName>
    </recommendedName>
</protein>
<dbReference type="AlphaFoldDB" id="A0A370DT85"/>
<reference evidence="1 2" key="1">
    <citation type="journal article" date="2018" name="ISME J.">
        <title>Endosymbiont genomes yield clues of tubeworm success.</title>
        <authorList>
            <person name="Li Y."/>
            <person name="Liles M.R."/>
            <person name="Halanych K.M."/>
        </authorList>
    </citation>
    <scope>NUCLEOTIDE SEQUENCE [LARGE SCALE GENOMIC DNA]</scope>
    <source>
        <strain evidence="1">A1462</strain>
    </source>
</reference>
<comment type="caution">
    <text evidence="1">The sequence shown here is derived from an EMBL/GenBank/DDBJ whole genome shotgun (WGS) entry which is preliminary data.</text>
</comment>
<evidence type="ECO:0000313" key="2">
    <source>
        <dbReference type="Proteomes" id="UP000254771"/>
    </source>
</evidence>
<proteinExistence type="predicted"/>
<sequence length="136" mass="13948">MLAISAVLALTLAGCASGPKRPVFYPNDHMKTVGKSQSEQDAEACMALARDSDVSENRDGEVGKKAAKGAVVGGIASGVWGLFRGDAGERAVAGAAAGAATGAVGGAFQSAELNPTFKRFVQRCLSERGYEVIGWE</sequence>
<accession>A0A370DT85</accession>
<evidence type="ECO:0008006" key="3">
    <source>
        <dbReference type="Google" id="ProtNLM"/>
    </source>
</evidence>
<gene>
    <name evidence="1" type="ORF">DIZ78_00490</name>
</gene>